<keyword evidence="1" id="KW-0548">Nucleotidyltransferase</keyword>
<dbReference type="PANTHER" id="PTHR37015">
    <property type="entry name" value="REVERSE TRANSCRIPTASE DOMAIN-CONTAINING PROTEIN"/>
    <property type="match status" value="1"/>
</dbReference>
<keyword evidence="1" id="KW-0808">Transferase</keyword>
<proteinExistence type="predicted"/>
<gene>
    <name evidence="1" type="ORF">ATEIFO6365_0004040300</name>
</gene>
<dbReference type="PANTHER" id="PTHR37015:SF1">
    <property type="entry name" value="REVERSE TRANSCRIPTASE DOMAIN-CONTAINING PROTEIN"/>
    <property type="match status" value="1"/>
</dbReference>
<comment type="caution">
    <text evidence="1">The sequence shown here is derived from an EMBL/GenBank/DDBJ whole genome shotgun (WGS) entry which is preliminary data.</text>
</comment>
<dbReference type="AlphaFoldDB" id="A0A5M3YT49"/>
<accession>A0A5M3YT49</accession>
<dbReference type="GO" id="GO:0003964">
    <property type="term" value="F:RNA-directed DNA polymerase activity"/>
    <property type="evidence" value="ECO:0007669"/>
    <property type="project" value="UniProtKB-KW"/>
</dbReference>
<organism evidence="1 2">
    <name type="scientific">Aspergillus terreus</name>
    <dbReference type="NCBI Taxonomy" id="33178"/>
    <lineage>
        <taxon>Eukaryota</taxon>
        <taxon>Fungi</taxon>
        <taxon>Dikarya</taxon>
        <taxon>Ascomycota</taxon>
        <taxon>Pezizomycotina</taxon>
        <taxon>Eurotiomycetes</taxon>
        <taxon>Eurotiomycetidae</taxon>
        <taxon>Eurotiales</taxon>
        <taxon>Aspergillaceae</taxon>
        <taxon>Aspergillus</taxon>
        <taxon>Aspergillus subgen. Circumdati</taxon>
    </lineage>
</organism>
<evidence type="ECO:0000313" key="1">
    <source>
        <dbReference type="EMBL" id="GFF15284.1"/>
    </source>
</evidence>
<dbReference type="Proteomes" id="UP000452235">
    <property type="component" value="Unassembled WGS sequence"/>
</dbReference>
<protein>
    <submittedName>
        <fullName evidence="1">RNA-directed DNA polymerase</fullName>
    </submittedName>
</protein>
<dbReference type="VEuPathDB" id="FungiDB:ATEG_09101"/>
<keyword evidence="2" id="KW-1185">Reference proteome</keyword>
<sequence length="286" mass="33290">MLLYRMHDDLWFCGEPEQCVKTWEVLQKYARITGLDFNYSKTGCVGRFFRSTFGEPAFCFGRPHVDAVLATYAKLQNTLFDNQGQGEALRVTEFLRQRIKSCYGEFDVPDAFFFLPEELGGLGLRNPFVPIMLVRGKIGNSPIDLCDKFKKEEIEDYVAAKKAFYDLHERARLRRLDYVNREADSRLGQILKTSEMNHFMSFEEYTRFREVKEYQASVLLRRVDACSGKDEPVQYPDNLETKWLLNLYADELLAKFGGFDLVDKKFLPVGVLNMVKGKKVKWQMVL</sequence>
<evidence type="ECO:0000313" key="2">
    <source>
        <dbReference type="Proteomes" id="UP000452235"/>
    </source>
</evidence>
<keyword evidence="1" id="KW-0695">RNA-directed DNA polymerase</keyword>
<dbReference type="EMBL" id="BLJY01000004">
    <property type="protein sequence ID" value="GFF15284.1"/>
    <property type="molecule type" value="Genomic_DNA"/>
</dbReference>
<reference evidence="1 2" key="1">
    <citation type="submission" date="2020-01" db="EMBL/GenBank/DDBJ databases">
        <title>Aspergillus terreus IFO 6365 whole genome shotgun sequence.</title>
        <authorList>
            <person name="Kanamasa S."/>
            <person name="Takahashi H."/>
        </authorList>
    </citation>
    <scope>NUCLEOTIDE SEQUENCE [LARGE SCALE GENOMIC DNA]</scope>
    <source>
        <strain evidence="1 2">IFO 6365</strain>
    </source>
</reference>
<name>A0A5M3YT49_ASPTE</name>
<dbReference type="OrthoDB" id="74545at2759"/>